<evidence type="ECO:0000313" key="11">
    <source>
        <dbReference type="Proteomes" id="UP001162734"/>
    </source>
</evidence>
<name>A0ABM7X5I7_9BACT</name>
<dbReference type="PANTHER" id="PTHR30489:SF0">
    <property type="entry name" value="LIPOPROTEIN-RELEASING SYSTEM TRANSMEMBRANE PROTEIN LOLE"/>
    <property type="match status" value="1"/>
</dbReference>
<comment type="subcellular location">
    <subcellularLocation>
        <location evidence="1">Cell membrane</location>
        <topology evidence="1">Multi-pass membrane protein</topology>
    </subcellularLocation>
</comment>
<keyword evidence="6 7" id="KW-0472">Membrane</keyword>
<sequence>MAWVAGRYAVRSVRRNLRRTALSVLGVAVGCALAILTDSFNRGTREMYARAGAESGAGHLRVAPAGWRLARDPRLRLADWRRDLAAARGLPGVAAATPRARAEALLAMGTHVAPVELAGVDAETEPATYRFVRRIARGRYLAPGEEGAAVVGAALAERLRAGLGDEVLATAVGRGGRIEGLMLRIVGVVATGSEEIDAGICQVALADVERLTGLPGASEVTLLLRDWKASEPLRPALAAAVAPGDEVLTWGELSPEFRDHLRQDAATSRLVTGVVLLVVLLGVASAQLAAVLERRREFAVLSAMGMSAARMVRLVVLEALALGVAGAVAGLALALPLCWRFAARGLDFSRWMGASYAFQGVIVEPVVRGDLGPWILPEALLVSLGATLAASLYPAWFAARTDPAAALRVAR</sequence>
<keyword evidence="11" id="KW-1185">Reference proteome</keyword>
<dbReference type="PANTHER" id="PTHR30489">
    <property type="entry name" value="LIPOPROTEIN-RELEASING SYSTEM TRANSMEMBRANE PROTEIN LOLE"/>
    <property type="match status" value="1"/>
</dbReference>
<evidence type="ECO:0000259" key="8">
    <source>
        <dbReference type="Pfam" id="PF02687"/>
    </source>
</evidence>
<protein>
    <submittedName>
        <fullName evidence="10">LolC/E family lipoprotein releasing system, protein</fullName>
    </submittedName>
</protein>
<evidence type="ECO:0000256" key="6">
    <source>
        <dbReference type="ARBA" id="ARBA00023136"/>
    </source>
</evidence>
<feature type="transmembrane region" description="Helical" evidence="7">
    <location>
        <begin position="314"/>
        <end position="342"/>
    </location>
</feature>
<comment type="similarity">
    <text evidence="2">Belongs to the ABC-4 integral membrane protein family. LolC/E subfamily.</text>
</comment>
<evidence type="ECO:0000259" key="9">
    <source>
        <dbReference type="Pfam" id="PF12704"/>
    </source>
</evidence>
<accession>A0ABM7X5I7</accession>
<dbReference type="Pfam" id="PF12704">
    <property type="entry name" value="MacB_PCD"/>
    <property type="match status" value="1"/>
</dbReference>
<dbReference type="InterPro" id="IPR051447">
    <property type="entry name" value="Lipoprotein-release_system"/>
</dbReference>
<feature type="domain" description="MacB-like periplasmic core" evidence="9">
    <location>
        <begin position="20"/>
        <end position="193"/>
    </location>
</feature>
<evidence type="ECO:0000256" key="4">
    <source>
        <dbReference type="ARBA" id="ARBA00022692"/>
    </source>
</evidence>
<dbReference type="Proteomes" id="UP001162734">
    <property type="component" value="Chromosome"/>
</dbReference>
<keyword evidence="4 7" id="KW-0812">Transmembrane</keyword>
<proteinExistence type="inferred from homology"/>
<evidence type="ECO:0000256" key="7">
    <source>
        <dbReference type="SAM" id="Phobius"/>
    </source>
</evidence>
<evidence type="ECO:0000313" key="10">
    <source>
        <dbReference type="EMBL" id="BDG07067.1"/>
    </source>
</evidence>
<feature type="domain" description="ABC3 transporter permease C-terminal" evidence="8">
    <location>
        <begin position="271"/>
        <end position="403"/>
    </location>
</feature>
<keyword evidence="5 7" id="KW-1133">Transmembrane helix</keyword>
<gene>
    <name evidence="10" type="ORF">AMPC_01800</name>
</gene>
<keyword evidence="10" id="KW-0449">Lipoprotein</keyword>
<dbReference type="RefSeq" id="WP_248343676.1">
    <property type="nucleotide sequence ID" value="NZ_AP025592.1"/>
</dbReference>
<keyword evidence="3" id="KW-1003">Cell membrane</keyword>
<dbReference type="PROSITE" id="PS51257">
    <property type="entry name" value="PROKAR_LIPOPROTEIN"/>
    <property type="match status" value="1"/>
</dbReference>
<feature type="transmembrane region" description="Helical" evidence="7">
    <location>
        <begin position="379"/>
        <end position="399"/>
    </location>
</feature>
<dbReference type="Pfam" id="PF02687">
    <property type="entry name" value="FtsX"/>
    <property type="match status" value="1"/>
</dbReference>
<dbReference type="InterPro" id="IPR025857">
    <property type="entry name" value="MacB_PCD"/>
</dbReference>
<evidence type="ECO:0000256" key="1">
    <source>
        <dbReference type="ARBA" id="ARBA00004651"/>
    </source>
</evidence>
<dbReference type="EMBL" id="AP025592">
    <property type="protein sequence ID" value="BDG07067.1"/>
    <property type="molecule type" value="Genomic_DNA"/>
</dbReference>
<evidence type="ECO:0000256" key="3">
    <source>
        <dbReference type="ARBA" id="ARBA00022475"/>
    </source>
</evidence>
<reference evidence="11" key="1">
    <citation type="journal article" date="2022" name="Int. J. Syst. Evol. Microbiol.">
        <title>Anaeromyxobacter oryzae sp. nov., Anaeromyxobacter diazotrophicus sp. nov. and Anaeromyxobacter paludicola sp. nov., isolated from paddy soils.</title>
        <authorList>
            <person name="Itoh H."/>
            <person name="Xu Z."/>
            <person name="Mise K."/>
            <person name="Masuda Y."/>
            <person name="Ushijima N."/>
            <person name="Hayakawa C."/>
            <person name="Shiratori Y."/>
            <person name="Senoo K."/>
        </authorList>
    </citation>
    <scope>NUCLEOTIDE SEQUENCE [LARGE SCALE GENOMIC DNA]</scope>
    <source>
        <strain evidence="11">Red630</strain>
    </source>
</reference>
<dbReference type="InterPro" id="IPR003838">
    <property type="entry name" value="ABC3_permease_C"/>
</dbReference>
<evidence type="ECO:0000256" key="2">
    <source>
        <dbReference type="ARBA" id="ARBA00005236"/>
    </source>
</evidence>
<organism evidence="10 11">
    <name type="scientific">Anaeromyxobacter paludicola</name>
    <dbReference type="NCBI Taxonomy" id="2918171"/>
    <lineage>
        <taxon>Bacteria</taxon>
        <taxon>Pseudomonadati</taxon>
        <taxon>Myxococcota</taxon>
        <taxon>Myxococcia</taxon>
        <taxon>Myxococcales</taxon>
        <taxon>Cystobacterineae</taxon>
        <taxon>Anaeromyxobacteraceae</taxon>
        <taxon>Anaeromyxobacter</taxon>
    </lineage>
</organism>
<feature type="transmembrane region" description="Helical" evidence="7">
    <location>
        <begin position="270"/>
        <end position="293"/>
    </location>
</feature>
<evidence type="ECO:0000256" key="5">
    <source>
        <dbReference type="ARBA" id="ARBA00022989"/>
    </source>
</evidence>